<organism evidence="2 3">
    <name type="scientific">Fundidesulfovibrio magnetotacticus</name>
    <dbReference type="NCBI Taxonomy" id="2730080"/>
    <lineage>
        <taxon>Bacteria</taxon>
        <taxon>Pseudomonadati</taxon>
        <taxon>Thermodesulfobacteriota</taxon>
        <taxon>Desulfovibrionia</taxon>
        <taxon>Desulfovibrionales</taxon>
        <taxon>Desulfovibrionaceae</taxon>
        <taxon>Fundidesulfovibrio</taxon>
    </lineage>
</organism>
<reference evidence="2 3" key="2">
    <citation type="submission" date="2020-05" db="EMBL/GenBank/DDBJ databases">
        <title>Draft genome sequence of Desulfovibrio sp. strainFSS-1.</title>
        <authorList>
            <person name="Shimoshige H."/>
            <person name="Kobayashi H."/>
            <person name="Maekawa T."/>
        </authorList>
    </citation>
    <scope>NUCLEOTIDE SEQUENCE [LARGE SCALE GENOMIC DNA]</scope>
    <source>
        <strain evidence="2 3">SIID29052-01</strain>
    </source>
</reference>
<dbReference type="EMBL" id="BLTE01000018">
    <property type="protein sequence ID" value="GFK95552.1"/>
    <property type="molecule type" value="Genomic_DNA"/>
</dbReference>
<dbReference type="InterPro" id="IPR019870">
    <property type="entry name" value="Se_metab_YedF"/>
</dbReference>
<feature type="domain" description="UPF0033" evidence="1">
    <location>
        <begin position="4"/>
        <end position="68"/>
    </location>
</feature>
<dbReference type="NCBIfam" id="TIGR03527">
    <property type="entry name" value="selenium_YedF"/>
    <property type="match status" value="1"/>
</dbReference>
<protein>
    <recommendedName>
        <fullName evidence="1">UPF0033 domain-containing protein</fullName>
    </recommendedName>
</protein>
<comment type="caution">
    <text evidence="2">The sequence shown here is derived from an EMBL/GenBank/DDBJ whole genome shotgun (WGS) entry which is preliminary data.</text>
</comment>
<evidence type="ECO:0000313" key="2">
    <source>
        <dbReference type="EMBL" id="GFK95552.1"/>
    </source>
</evidence>
<proteinExistence type="predicted"/>
<dbReference type="RefSeq" id="WP_173086659.1">
    <property type="nucleotide sequence ID" value="NZ_BLTE01000018.1"/>
</dbReference>
<dbReference type="AlphaFoldDB" id="A0A6V8LSU8"/>
<dbReference type="Proteomes" id="UP000494245">
    <property type="component" value="Unassembled WGS sequence"/>
</dbReference>
<dbReference type="SUPFAM" id="SSF64307">
    <property type="entry name" value="SirA-like"/>
    <property type="match status" value="1"/>
</dbReference>
<dbReference type="Gene3D" id="3.30.110.40">
    <property type="entry name" value="TusA-like domain"/>
    <property type="match status" value="1"/>
</dbReference>
<dbReference type="InterPro" id="IPR003787">
    <property type="entry name" value="Sulphur_relay_DsrE/F-like"/>
</dbReference>
<evidence type="ECO:0000313" key="3">
    <source>
        <dbReference type="Proteomes" id="UP000494245"/>
    </source>
</evidence>
<dbReference type="SUPFAM" id="SSF75169">
    <property type="entry name" value="DsrEFH-like"/>
    <property type="match status" value="1"/>
</dbReference>
<sequence>MSARTIDCQGMTCPQPLMACRKCIEAEAPEHLEIVVDDEAALENVGRYLAASGYLHASSRHGKAWTIVASRAPGAAPGAPAVEDFPCPVPQANESQRIAVFLSASTIGRGDDALGEKLMLNFIKTLPEMGPDLWRIVMVNAAVRLAVEGSPHLETLRALEDAGVSILVCGTCLEFFGLLDKRAVGQTTNMLDVVTSLQLATKVIDL</sequence>
<dbReference type="Pfam" id="PF01206">
    <property type="entry name" value="TusA"/>
    <property type="match status" value="1"/>
</dbReference>
<dbReference type="InterPro" id="IPR036868">
    <property type="entry name" value="TusA-like_sf"/>
</dbReference>
<dbReference type="InterPro" id="IPR001455">
    <property type="entry name" value="TusA-like"/>
</dbReference>
<name>A0A6V8LSU8_9BACT</name>
<dbReference type="InterPro" id="IPR027396">
    <property type="entry name" value="DsrEFH-like"/>
</dbReference>
<dbReference type="Pfam" id="PF02635">
    <property type="entry name" value="DsrE"/>
    <property type="match status" value="1"/>
</dbReference>
<gene>
    <name evidence="2" type="ORF">NNJEOMEG_03419</name>
</gene>
<accession>A0A6V8LSU8</accession>
<evidence type="ECO:0000259" key="1">
    <source>
        <dbReference type="Pfam" id="PF01206"/>
    </source>
</evidence>
<reference evidence="2 3" key="1">
    <citation type="submission" date="2020-04" db="EMBL/GenBank/DDBJ databases">
        <authorList>
            <consortium name="Desulfovibrio sp. FSS-1 genome sequencing consortium"/>
            <person name="Shimoshige H."/>
            <person name="Kobayashi H."/>
            <person name="Maekawa T."/>
        </authorList>
    </citation>
    <scope>NUCLEOTIDE SEQUENCE [LARGE SCALE GENOMIC DNA]</scope>
    <source>
        <strain evidence="2 3">SIID29052-01</strain>
    </source>
</reference>
<keyword evidence="3" id="KW-1185">Reference proteome</keyword>